<dbReference type="Proteomes" id="UP001082899">
    <property type="component" value="Unassembled WGS sequence"/>
</dbReference>
<sequence>MGFGTTCAQAGDCWTEAARAYGLDARLMYVIGERESGLNATALNRNRDGSYDIGVMQINSHWLPILKRYGISEKRLFDRCTNESVGAWILARNIRRYGATWRAVGGYNAHSPDKQRTYARRIFAGYYGANASPAGLTPPSPFRLPGMAAIHPDDGGHLTDGRRTTASGHDAMNRRAKAPAFSGFPGPAVTLARARNAPQPHDDTDMSTTLAP</sequence>
<dbReference type="CDD" id="cd13400">
    <property type="entry name" value="LT_IagB-like"/>
    <property type="match status" value="1"/>
</dbReference>
<accession>A0ABT3ZKY9</accession>
<feature type="region of interest" description="Disordered" evidence="1">
    <location>
        <begin position="193"/>
        <end position="212"/>
    </location>
</feature>
<dbReference type="InterPro" id="IPR008258">
    <property type="entry name" value="Transglycosylase_SLT_dom_1"/>
</dbReference>
<evidence type="ECO:0000259" key="2">
    <source>
        <dbReference type="Pfam" id="PF01464"/>
    </source>
</evidence>
<evidence type="ECO:0000256" key="1">
    <source>
        <dbReference type="SAM" id="MobiDB-lite"/>
    </source>
</evidence>
<dbReference type="SUPFAM" id="SSF53955">
    <property type="entry name" value="Lysozyme-like"/>
    <property type="match status" value="1"/>
</dbReference>
<protein>
    <submittedName>
        <fullName evidence="3">Lytic transglycosylase domain-containing protein</fullName>
    </submittedName>
</protein>
<dbReference type="Pfam" id="PF01464">
    <property type="entry name" value="SLT"/>
    <property type="match status" value="1"/>
</dbReference>
<reference evidence="3" key="1">
    <citation type="submission" date="2022-11" db="EMBL/GenBank/DDBJ databases">
        <title>Robbsia betulipollinis sp. nov., isolated from pollen of birch (Betula pendula).</title>
        <authorList>
            <person name="Shi H."/>
            <person name="Ambika Manirajan B."/>
            <person name="Ratering S."/>
            <person name="Geissler-Plaum R."/>
            <person name="Schnell S."/>
        </authorList>
    </citation>
    <scope>NUCLEOTIDE SEQUENCE</scope>
    <source>
        <strain evidence="3">Bb-Pol-6</strain>
    </source>
</reference>
<comment type="caution">
    <text evidence="3">The sequence shown here is derived from an EMBL/GenBank/DDBJ whole genome shotgun (WGS) entry which is preliminary data.</text>
</comment>
<evidence type="ECO:0000313" key="3">
    <source>
        <dbReference type="EMBL" id="MCY0387203.1"/>
    </source>
</evidence>
<dbReference type="InterPro" id="IPR023346">
    <property type="entry name" value="Lysozyme-like_dom_sf"/>
</dbReference>
<dbReference type="EMBL" id="JAPMXC010000001">
    <property type="protein sequence ID" value="MCY0387203.1"/>
    <property type="molecule type" value="Genomic_DNA"/>
</dbReference>
<name>A0ABT3ZKY9_9BURK</name>
<dbReference type="Gene3D" id="1.10.530.10">
    <property type="match status" value="1"/>
</dbReference>
<gene>
    <name evidence="3" type="ORF">OVY01_08150</name>
</gene>
<feature type="domain" description="Transglycosylase SLT" evidence="2">
    <location>
        <begin position="12"/>
        <end position="111"/>
    </location>
</feature>
<evidence type="ECO:0000313" key="4">
    <source>
        <dbReference type="Proteomes" id="UP001082899"/>
    </source>
</evidence>
<keyword evidence="4" id="KW-1185">Reference proteome</keyword>
<proteinExistence type="predicted"/>
<organism evidence="3 4">
    <name type="scientific">Robbsia betulipollinis</name>
    <dbReference type="NCBI Taxonomy" id="2981849"/>
    <lineage>
        <taxon>Bacteria</taxon>
        <taxon>Pseudomonadati</taxon>
        <taxon>Pseudomonadota</taxon>
        <taxon>Betaproteobacteria</taxon>
        <taxon>Burkholderiales</taxon>
        <taxon>Burkholderiaceae</taxon>
        <taxon>Robbsia</taxon>
    </lineage>
</organism>